<keyword evidence="2" id="KW-1185">Reference proteome</keyword>
<protein>
    <submittedName>
        <fullName evidence="1">Uncharacterized protein</fullName>
    </submittedName>
</protein>
<comment type="caution">
    <text evidence="1">The sequence shown here is derived from an EMBL/GenBank/DDBJ whole genome shotgun (WGS) entry which is preliminary data.</text>
</comment>
<accession>A0A1V6LY91</accession>
<gene>
    <name evidence="1" type="ORF">BIY37_10235</name>
</gene>
<dbReference type="Proteomes" id="UP000242219">
    <property type="component" value="Unassembled WGS sequence"/>
</dbReference>
<proteinExistence type="predicted"/>
<sequence length="101" mass="12092">MDFVVCVFVRIGIFDRTFYNGLISRYLCDRLKTTILETIMKDLKSRLDLLEMDLKKLERKIKEDVLCGTAEDWHHVLQRVRKIEELAISQLALMKYLEERK</sequence>
<evidence type="ECO:0000313" key="2">
    <source>
        <dbReference type="Proteomes" id="UP000242219"/>
    </source>
</evidence>
<reference evidence="1 2" key="1">
    <citation type="journal article" date="2016" name="Genome Announc.">
        <title>Draft Genome Sequence of the Anaerobic Ammonium-Oxidizing Bacterium 'Candidatus Brocadia sp. 40'.</title>
        <authorList>
            <person name="Ali M."/>
            <person name="Haroon M.F."/>
            <person name="Narita Y."/>
            <person name="Zhang L."/>
            <person name="Rangel Shaw D."/>
            <person name="Okabe S."/>
            <person name="Saikaly P.E."/>
        </authorList>
    </citation>
    <scope>NUCLEOTIDE SEQUENCE [LARGE SCALE GENOMIC DNA]</scope>
    <source>
        <strain evidence="1 2">40</strain>
    </source>
</reference>
<dbReference type="AlphaFoldDB" id="A0A1V6LY91"/>
<evidence type="ECO:0000313" key="1">
    <source>
        <dbReference type="EMBL" id="OQD45099.1"/>
    </source>
</evidence>
<name>A0A1V6LY91_9BACT</name>
<organism evidence="1 2">
    <name type="scientific">Candidatus Brocadia sapporoensis</name>
    <dbReference type="NCBI Taxonomy" id="392547"/>
    <lineage>
        <taxon>Bacteria</taxon>
        <taxon>Pseudomonadati</taxon>
        <taxon>Planctomycetota</taxon>
        <taxon>Candidatus Brocadiia</taxon>
        <taxon>Candidatus Brocadiales</taxon>
        <taxon>Candidatus Brocadiaceae</taxon>
        <taxon>Candidatus Brocadia</taxon>
    </lineage>
</organism>
<dbReference type="EMBL" id="MJUW02000105">
    <property type="protein sequence ID" value="OQD45099.1"/>
    <property type="molecule type" value="Genomic_DNA"/>
</dbReference>